<dbReference type="AlphaFoldDB" id="A0AAQ4CS35"/>
<proteinExistence type="predicted"/>
<evidence type="ECO:0000256" key="1">
    <source>
        <dbReference type="SAM" id="Phobius"/>
    </source>
</evidence>
<keyword evidence="3" id="KW-1185">Reference proteome</keyword>
<dbReference type="KEGG" id="scas:SACC_16330"/>
<feature type="transmembrane region" description="Helical" evidence="1">
    <location>
        <begin position="94"/>
        <end position="112"/>
    </location>
</feature>
<sequence>MFNQYLGIGVILHILLDMLTSPADRGVEVLFPLGRLIKDFHLDYDGIIKVKKGLLWYIEDPVRIIRITSDKDLIPSSSKSPWIRVYGPFKNSRIADWTIFYSSIIFLILFDIDKLQIFTVQLIYSMIKYSPPILGITLFYTGGEIWRRKFQRTGKYRSIIAIIMLAGVAFLLYGIAMSISTLPIFSGNSIKLGITSLISVIIGFIIAYIHVKKRHKLAIM</sequence>
<keyword evidence="1" id="KW-1133">Transmembrane helix</keyword>
<evidence type="ECO:0000313" key="3">
    <source>
        <dbReference type="Proteomes" id="UP001319921"/>
    </source>
</evidence>
<reference evidence="2 3" key="1">
    <citation type="journal article" date="2022" name="Microbiol. Resour. Announc.">
        <title>Complete Genome Sequence of the Hyperthermophilic and Acidophilic Archaeon Saccharolobus caldissimus Strain HS-3T.</title>
        <authorList>
            <person name="Sakai H.D."/>
            <person name="Kurosawa N."/>
        </authorList>
    </citation>
    <scope>NUCLEOTIDE SEQUENCE [LARGE SCALE GENOMIC DNA]</scope>
    <source>
        <strain evidence="2 3">JCM32116</strain>
    </source>
</reference>
<name>A0AAQ4CS35_9CREN</name>
<gene>
    <name evidence="2" type="ORF">SACC_16330</name>
</gene>
<keyword evidence="1" id="KW-0812">Transmembrane</keyword>
<protein>
    <submittedName>
        <fullName evidence="2">Uncharacterized protein</fullName>
    </submittedName>
</protein>
<feature type="transmembrane region" description="Helical" evidence="1">
    <location>
        <begin position="118"/>
        <end position="140"/>
    </location>
</feature>
<feature type="transmembrane region" description="Helical" evidence="1">
    <location>
        <begin position="192"/>
        <end position="211"/>
    </location>
</feature>
<accession>A0AAQ4CS35</accession>
<feature type="transmembrane region" description="Helical" evidence="1">
    <location>
        <begin position="160"/>
        <end position="186"/>
    </location>
</feature>
<evidence type="ECO:0000313" key="2">
    <source>
        <dbReference type="EMBL" id="BDB98616.1"/>
    </source>
</evidence>
<keyword evidence="1" id="KW-0472">Membrane</keyword>
<dbReference type="EMBL" id="AP025226">
    <property type="protein sequence ID" value="BDB98616.1"/>
    <property type="molecule type" value="Genomic_DNA"/>
</dbReference>
<organism evidence="2 3">
    <name type="scientific">Saccharolobus caldissimus</name>
    <dbReference type="NCBI Taxonomy" id="1702097"/>
    <lineage>
        <taxon>Archaea</taxon>
        <taxon>Thermoproteota</taxon>
        <taxon>Thermoprotei</taxon>
        <taxon>Sulfolobales</taxon>
        <taxon>Sulfolobaceae</taxon>
        <taxon>Saccharolobus</taxon>
    </lineage>
</organism>
<dbReference type="Proteomes" id="UP001319921">
    <property type="component" value="Chromosome"/>
</dbReference>